<gene>
    <name evidence="6" type="ORF">ACFQSB_32550</name>
</gene>
<dbReference type="InterPro" id="IPR002173">
    <property type="entry name" value="Carboh/pur_kinase_PfkB_CS"/>
</dbReference>
<dbReference type="PANTHER" id="PTHR43320:SF1">
    <property type="entry name" value="OS01G0105900 PROTEIN"/>
    <property type="match status" value="1"/>
</dbReference>
<keyword evidence="3 6" id="KW-0418">Kinase</keyword>
<comment type="similarity">
    <text evidence="1">Belongs to the carbohydrate kinase PfkB family.</text>
</comment>
<dbReference type="InterPro" id="IPR029056">
    <property type="entry name" value="Ribokinase-like"/>
</dbReference>
<feature type="region of interest" description="Disordered" evidence="4">
    <location>
        <begin position="223"/>
        <end position="251"/>
    </location>
</feature>
<dbReference type="SUPFAM" id="SSF53613">
    <property type="entry name" value="Ribokinase-like"/>
    <property type="match status" value="1"/>
</dbReference>
<dbReference type="EC" id="2.7.1.-" evidence="6"/>
<keyword evidence="7" id="KW-1185">Reference proteome</keyword>
<feature type="domain" description="Carbohydrate kinase PfkB" evidence="5">
    <location>
        <begin position="254"/>
        <end position="346"/>
    </location>
</feature>
<evidence type="ECO:0000259" key="5">
    <source>
        <dbReference type="Pfam" id="PF00294"/>
    </source>
</evidence>
<dbReference type="RefSeq" id="WP_380830674.1">
    <property type="nucleotide sequence ID" value="NZ_JBHTCG010000032.1"/>
</dbReference>
<dbReference type="PROSITE" id="PS00584">
    <property type="entry name" value="PFKB_KINASES_2"/>
    <property type="match status" value="1"/>
</dbReference>
<keyword evidence="2 6" id="KW-0808">Transferase</keyword>
<dbReference type="InterPro" id="IPR011611">
    <property type="entry name" value="PfkB_dom"/>
</dbReference>
<dbReference type="PANTHER" id="PTHR43320">
    <property type="entry name" value="SUGAR KINASE"/>
    <property type="match status" value="1"/>
</dbReference>
<evidence type="ECO:0000313" key="7">
    <source>
        <dbReference type="Proteomes" id="UP001596496"/>
    </source>
</evidence>
<dbReference type="GO" id="GO:0016301">
    <property type="term" value="F:kinase activity"/>
    <property type="evidence" value="ECO:0007669"/>
    <property type="project" value="UniProtKB-KW"/>
</dbReference>
<evidence type="ECO:0000256" key="4">
    <source>
        <dbReference type="SAM" id="MobiDB-lite"/>
    </source>
</evidence>
<dbReference type="Proteomes" id="UP001596496">
    <property type="component" value="Unassembled WGS sequence"/>
</dbReference>
<evidence type="ECO:0000313" key="6">
    <source>
        <dbReference type="EMBL" id="MFC7386980.1"/>
    </source>
</evidence>
<organism evidence="6 7">
    <name type="scientific">Sphaerisporangium rhizosphaerae</name>
    <dbReference type="NCBI Taxonomy" id="2269375"/>
    <lineage>
        <taxon>Bacteria</taxon>
        <taxon>Bacillati</taxon>
        <taxon>Actinomycetota</taxon>
        <taxon>Actinomycetes</taxon>
        <taxon>Streptosporangiales</taxon>
        <taxon>Streptosporangiaceae</taxon>
        <taxon>Sphaerisporangium</taxon>
    </lineage>
</organism>
<reference evidence="7" key="1">
    <citation type="journal article" date="2019" name="Int. J. Syst. Evol. Microbiol.">
        <title>The Global Catalogue of Microorganisms (GCM) 10K type strain sequencing project: providing services to taxonomists for standard genome sequencing and annotation.</title>
        <authorList>
            <consortium name="The Broad Institute Genomics Platform"/>
            <consortium name="The Broad Institute Genome Sequencing Center for Infectious Disease"/>
            <person name="Wu L."/>
            <person name="Ma J."/>
        </authorList>
    </citation>
    <scope>NUCLEOTIDE SEQUENCE [LARGE SCALE GENOMIC DNA]</scope>
    <source>
        <strain evidence="7">CECT 7649</strain>
    </source>
</reference>
<evidence type="ECO:0000256" key="2">
    <source>
        <dbReference type="ARBA" id="ARBA00022679"/>
    </source>
</evidence>
<feature type="domain" description="Carbohydrate kinase PfkB" evidence="5">
    <location>
        <begin position="2"/>
        <end position="210"/>
    </location>
</feature>
<dbReference type="Gene3D" id="3.40.1190.20">
    <property type="match status" value="1"/>
</dbReference>
<evidence type="ECO:0000256" key="3">
    <source>
        <dbReference type="ARBA" id="ARBA00022777"/>
    </source>
</evidence>
<name>A0ABW2PF74_9ACTN</name>
<protein>
    <submittedName>
        <fullName evidence="6">Carbohydrate kinase family protein</fullName>
        <ecNumber evidence="6">2.7.1.-</ecNumber>
    </submittedName>
</protein>
<sequence length="352" mass="35057">MAGLLVIGDAVTDVVALHRTPVATGTDTPADIAVRPGGSGANTASWAAHLGADARILTRVGYDTGQWHISELRAAGVRPHASVDPAHPTAVVIAMVDASGERSMLTNRGAGGRIGPADWDDALLDDVGLLHISGYTLFAEPGLDLVRRAVRAARGRGVPISVDPASTGPLRAFGPDRFLRETAAATLIIPNRDEALLLAAGDDALPPTTADDALALPTTDDAAARNARDASDAGDDAVAGNGERDRSNGPGAVERAAAALSARYGMAAVKLGAAGAVLAVGGRVVHRAAAVPATGAAGIVDSTGAGDAFAAGFLTALLAGRPAPAALDEGCRAGAAAVARLGGRPPSRPPAL</sequence>
<dbReference type="EMBL" id="JBHTCG010000032">
    <property type="protein sequence ID" value="MFC7386980.1"/>
    <property type="molecule type" value="Genomic_DNA"/>
</dbReference>
<comment type="caution">
    <text evidence="6">The sequence shown here is derived from an EMBL/GenBank/DDBJ whole genome shotgun (WGS) entry which is preliminary data.</text>
</comment>
<proteinExistence type="inferred from homology"/>
<accession>A0ABW2PF74</accession>
<dbReference type="Pfam" id="PF00294">
    <property type="entry name" value="PfkB"/>
    <property type="match status" value="2"/>
</dbReference>
<dbReference type="InterPro" id="IPR052700">
    <property type="entry name" value="Carb_kinase_PfkB-like"/>
</dbReference>
<evidence type="ECO:0000256" key="1">
    <source>
        <dbReference type="ARBA" id="ARBA00010688"/>
    </source>
</evidence>